<sequence length="321" mass="35675">MSSIINSYTIFKSNPYIFSTSNSNSIDVRGHELITTGESFLGLLSEVGTCSNSYSQRHHFEPVAIYNFLGHVPISQDPPLGSEEPFEAPNPVMRGLKADHVNRRWTRVHPDLVPRDLGNVELFRPVGPTKEHSFSFGDAITGGDARFDRAVLVGVFHEHMPDKTYLLAVTDQRKRVIVIKVPSDSVVPRWPAIHSPHLQLITRIAPDIAGLLSAGNHEIRQRVATLGTPTHAARSCLPGHNFQDLPGVEEEWVEPDTTFPVLAKHYGMGDWLQAHSHAFKEPESSPPTPSERESFMIDNAWPRPPSHPNLESIDTASIDTI</sequence>
<feature type="region of interest" description="Disordered" evidence="1">
    <location>
        <begin position="278"/>
        <end position="321"/>
    </location>
</feature>
<proteinExistence type="predicted"/>
<evidence type="ECO:0000313" key="3">
    <source>
        <dbReference type="Proteomes" id="UP001437256"/>
    </source>
</evidence>
<dbReference type="Proteomes" id="UP001437256">
    <property type="component" value="Unassembled WGS sequence"/>
</dbReference>
<gene>
    <name evidence="2" type="ORF">AAF712_016001</name>
</gene>
<comment type="caution">
    <text evidence="2">The sequence shown here is derived from an EMBL/GenBank/DDBJ whole genome shotgun (WGS) entry which is preliminary data.</text>
</comment>
<reference evidence="2 3" key="1">
    <citation type="submission" date="2024-05" db="EMBL/GenBank/DDBJ databases">
        <title>A draft genome resource for the thread blight pathogen Marasmius tenuissimus strain MS-2.</title>
        <authorList>
            <person name="Yulfo-Soto G.E."/>
            <person name="Baruah I.K."/>
            <person name="Amoako-Attah I."/>
            <person name="Bukari Y."/>
            <person name="Meinhardt L.W."/>
            <person name="Bailey B.A."/>
            <person name="Cohen S.P."/>
        </authorList>
    </citation>
    <scope>NUCLEOTIDE SEQUENCE [LARGE SCALE GENOMIC DNA]</scope>
    <source>
        <strain evidence="2 3">MS-2</strain>
    </source>
</reference>
<evidence type="ECO:0000256" key="1">
    <source>
        <dbReference type="SAM" id="MobiDB-lite"/>
    </source>
</evidence>
<protein>
    <submittedName>
        <fullName evidence="2">Uncharacterized protein</fullName>
    </submittedName>
</protein>
<evidence type="ECO:0000313" key="2">
    <source>
        <dbReference type="EMBL" id="KAL0057363.1"/>
    </source>
</evidence>
<name>A0ABR2Z9D0_9AGAR</name>
<accession>A0ABR2Z9D0</accession>
<dbReference type="EMBL" id="JBBXMP010000569">
    <property type="protein sequence ID" value="KAL0057363.1"/>
    <property type="molecule type" value="Genomic_DNA"/>
</dbReference>
<organism evidence="2 3">
    <name type="scientific">Marasmius tenuissimus</name>
    <dbReference type="NCBI Taxonomy" id="585030"/>
    <lineage>
        <taxon>Eukaryota</taxon>
        <taxon>Fungi</taxon>
        <taxon>Dikarya</taxon>
        <taxon>Basidiomycota</taxon>
        <taxon>Agaricomycotina</taxon>
        <taxon>Agaricomycetes</taxon>
        <taxon>Agaricomycetidae</taxon>
        <taxon>Agaricales</taxon>
        <taxon>Marasmiineae</taxon>
        <taxon>Marasmiaceae</taxon>
        <taxon>Marasmius</taxon>
    </lineage>
</organism>
<keyword evidence="3" id="KW-1185">Reference proteome</keyword>
<feature type="compositionally biased region" description="Polar residues" evidence="1">
    <location>
        <begin position="312"/>
        <end position="321"/>
    </location>
</feature>